<protein>
    <recommendedName>
        <fullName evidence="6">K Homology domain-containing protein</fullName>
    </recommendedName>
</protein>
<proteinExistence type="predicted"/>
<dbReference type="Pfam" id="PF00013">
    <property type="entry name" value="KH_1"/>
    <property type="match status" value="3"/>
</dbReference>
<feature type="compositionally biased region" description="Pro residues" evidence="5">
    <location>
        <begin position="406"/>
        <end position="418"/>
    </location>
</feature>
<dbReference type="CDD" id="cd22481">
    <property type="entry name" value="KH-I_FUBP1_rpt2"/>
    <property type="match status" value="1"/>
</dbReference>
<dbReference type="SMART" id="SM00322">
    <property type="entry name" value="KH"/>
    <property type="match status" value="3"/>
</dbReference>
<dbReference type="InterPro" id="IPR004088">
    <property type="entry name" value="KH_dom_type_1"/>
</dbReference>
<dbReference type="Gene3D" id="3.30.1370.10">
    <property type="entry name" value="K Homology domain, type 1"/>
    <property type="match status" value="3"/>
</dbReference>
<keyword evidence="4" id="KW-0694">RNA-binding</keyword>
<organism evidence="7 8">
    <name type="scientific">Hucho hucho</name>
    <name type="common">huchen</name>
    <dbReference type="NCBI Taxonomy" id="62062"/>
    <lineage>
        <taxon>Eukaryota</taxon>
        <taxon>Metazoa</taxon>
        <taxon>Chordata</taxon>
        <taxon>Craniata</taxon>
        <taxon>Vertebrata</taxon>
        <taxon>Euteleostomi</taxon>
        <taxon>Actinopterygii</taxon>
        <taxon>Neopterygii</taxon>
        <taxon>Teleostei</taxon>
        <taxon>Protacanthopterygii</taxon>
        <taxon>Salmoniformes</taxon>
        <taxon>Salmonidae</taxon>
        <taxon>Salmoninae</taxon>
        <taxon>Hucho</taxon>
    </lineage>
</organism>
<dbReference type="PANTHER" id="PTHR10288">
    <property type="entry name" value="KH DOMAIN CONTAINING RNA BINDING PROTEIN"/>
    <property type="match status" value="1"/>
</dbReference>
<comment type="subcellular location">
    <subcellularLocation>
        <location evidence="1">Nucleus</location>
    </subcellularLocation>
</comment>
<dbReference type="AlphaFoldDB" id="A0A4W5PAU7"/>
<reference evidence="8" key="1">
    <citation type="submission" date="2018-06" db="EMBL/GenBank/DDBJ databases">
        <title>Genome assembly of Danube salmon.</title>
        <authorList>
            <person name="Macqueen D.J."/>
            <person name="Gundappa M.K."/>
        </authorList>
    </citation>
    <scope>NUCLEOTIDE SEQUENCE [LARGE SCALE GENOMIC DNA]</scope>
</reference>
<dbReference type="Proteomes" id="UP000314982">
    <property type="component" value="Unassembled WGS sequence"/>
</dbReference>
<feature type="domain" description="K Homology" evidence="6">
    <location>
        <begin position="30"/>
        <end position="100"/>
    </location>
</feature>
<feature type="region of interest" description="Disordered" evidence="5">
    <location>
        <begin position="363"/>
        <end position="443"/>
    </location>
</feature>
<reference evidence="7" key="2">
    <citation type="submission" date="2025-08" db="UniProtKB">
        <authorList>
            <consortium name="Ensembl"/>
        </authorList>
    </citation>
    <scope>IDENTIFICATION</scope>
</reference>
<feature type="domain" description="K Homology" evidence="6">
    <location>
        <begin position="117"/>
        <end position="189"/>
    </location>
</feature>
<evidence type="ECO:0000256" key="2">
    <source>
        <dbReference type="ARBA" id="ARBA00022737"/>
    </source>
</evidence>
<dbReference type="Pfam" id="PF09005">
    <property type="entry name" value="FUBP_C"/>
    <property type="match status" value="1"/>
</dbReference>
<dbReference type="Ensembl" id="ENSHHUT00000060707.1">
    <property type="protein sequence ID" value="ENSHHUP00000058700.1"/>
    <property type="gene ID" value="ENSHHUG00000034822.1"/>
</dbReference>
<evidence type="ECO:0000256" key="3">
    <source>
        <dbReference type="ARBA" id="ARBA00023242"/>
    </source>
</evidence>
<feature type="compositionally biased region" description="Pro residues" evidence="5">
    <location>
        <begin position="372"/>
        <end position="392"/>
    </location>
</feature>
<keyword evidence="8" id="KW-1185">Reference proteome</keyword>
<evidence type="ECO:0000259" key="6">
    <source>
        <dbReference type="SMART" id="SM00322"/>
    </source>
</evidence>
<keyword evidence="2" id="KW-0677">Repeat</keyword>
<feature type="compositionally biased region" description="Low complexity" evidence="5">
    <location>
        <begin position="460"/>
        <end position="480"/>
    </location>
</feature>
<keyword evidence="3" id="KW-0539">Nucleus</keyword>
<feature type="region of interest" description="Disordered" evidence="5">
    <location>
        <begin position="285"/>
        <end position="316"/>
    </location>
</feature>
<dbReference type="InterPro" id="IPR004087">
    <property type="entry name" value="KH_dom"/>
</dbReference>
<evidence type="ECO:0000313" key="8">
    <source>
        <dbReference type="Proteomes" id="UP000314982"/>
    </source>
</evidence>
<dbReference type="GO" id="GO:0003723">
    <property type="term" value="F:RNA binding"/>
    <property type="evidence" value="ECO:0007669"/>
    <property type="project" value="UniProtKB-UniRule"/>
</dbReference>
<feature type="compositionally biased region" description="Low complexity" evidence="5">
    <location>
        <begin position="393"/>
        <end position="405"/>
    </location>
</feature>
<name>A0A4W5PAU7_9TELE</name>
<evidence type="ECO:0000256" key="1">
    <source>
        <dbReference type="ARBA" id="ARBA00004123"/>
    </source>
</evidence>
<reference evidence="7" key="3">
    <citation type="submission" date="2025-09" db="UniProtKB">
        <authorList>
            <consortium name="Ensembl"/>
        </authorList>
    </citation>
    <scope>IDENTIFICATION</scope>
</reference>
<dbReference type="GO" id="GO:0006355">
    <property type="term" value="P:regulation of DNA-templated transcription"/>
    <property type="evidence" value="ECO:0007669"/>
    <property type="project" value="InterPro"/>
</dbReference>
<dbReference type="SUPFAM" id="SSF54791">
    <property type="entry name" value="Eukaryotic type KH-domain (KH-domain type I)"/>
    <property type="match status" value="3"/>
</dbReference>
<dbReference type="GeneTree" id="ENSGT00940000156051"/>
<dbReference type="InterPro" id="IPR048250">
    <property type="entry name" value="KH-I_FUBP1_dom2"/>
</dbReference>
<dbReference type="GO" id="GO:0005634">
    <property type="term" value="C:nucleus"/>
    <property type="evidence" value="ECO:0007669"/>
    <property type="project" value="UniProtKB-SubCell"/>
</dbReference>
<feature type="compositionally biased region" description="Gly residues" evidence="5">
    <location>
        <begin position="289"/>
        <end position="316"/>
    </location>
</feature>
<evidence type="ECO:0000256" key="4">
    <source>
        <dbReference type="PROSITE-ProRule" id="PRU00117"/>
    </source>
</evidence>
<dbReference type="InterPro" id="IPR015096">
    <property type="entry name" value="FUBP_C"/>
</dbReference>
<dbReference type="PROSITE" id="PS50084">
    <property type="entry name" value="KH_TYPE_1"/>
    <property type="match status" value="3"/>
</dbReference>
<dbReference type="InterPro" id="IPR036612">
    <property type="entry name" value="KH_dom_type_1_sf"/>
</dbReference>
<feature type="region of interest" description="Disordered" evidence="5">
    <location>
        <begin position="460"/>
        <end position="516"/>
    </location>
</feature>
<accession>A0A4W5PAU7</accession>
<sequence>MADYSNVAPPSGNAFSAAMGMGGMGGGGPRTSSEEFKVPDGMVGFIIGRGGEQISRMQQESGCKIQIAPDSGGMPDRSVTLTGSPDSIQAAKRLLTEIVDKGRPTPAFHHNDAGGPGMSVQEMLVPASKAGLVIGKGGETIKQLQERAGVKMVMIQEGPQNTGADKPLRISGEPFKVQQAKEMVMELIREQGFREQRGEYGSRMGGGGGGGGGGGEGLDVPVPRFAVGIVIGRNGEMIKKIQSDTGVRIQFKPDDGSTPERIAQIVGPPEQSQHAAEIISDLLRSVQQGGPGGPNGGGRGRGRGGNGGGNWNMGPPGGLQEFTFTVPTMKTGLIIGKAIAFIMSCNSVASTLFDIPPLHVPQGPVSPMGGPQGPPGPHGGPSPHGPPGPPGHPAQMGPYNPGPYNQGPPGPHGPPAPYQPQGWGNGFPHWQQGQPDPGKAAADANAAAWAAYYSQYQQQPQAPMTPTGGAPGTTQANGQGNLAPPSSSITASGQAAPQAGAAPGGQPAGQPAGQPDYSAAWAEYYRQQAAYYGQGSPQAMGAQPQAPQGQ</sequence>
<feature type="domain" description="K Homology" evidence="6">
    <location>
        <begin position="214"/>
        <end position="284"/>
    </location>
</feature>
<evidence type="ECO:0000313" key="7">
    <source>
        <dbReference type="Ensembl" id="ENSHHUP00000058700.1"/>
    </source>
</evidence>
<evidence type="ECO:0000256" key="5">
    <source>
        <dbReference type="SAM" id="MobiDB-lite"/>
    </source>
</evidence>